<feature type="transmembrane region" description="Helical" evidence="5">
    <location>
        <begin position="6"/>
        <end position="23"/>
    </location>
</feature>
<feature type="transmembrane region" description="Helical" evidence="5">
    <location>
        <begin position="30"/>
        <end position="51"/>
    </location>
</feature>
<reference evidence="6 7" key="1">
    <citation type="journal article" date="2018" name="Front. Microbiol.">
        <title>Hydrolytic Capabilities as a Key to Environmental Success: Chitinolytic and Cellulolytic Acidobacteria From Acidic Sub-arctic Soils and Boreal Peatlands.</title>
        <authorList>
            <person name="Belova S.E."/>
            <person name="Ravin N.V."/>
            <person name="Pankratov T.A."/>
            <person name="Rakitin A.L."/>
            <person name="Ivanova A.A."/>
            <person name="Beletsky A.V."/>
            <person name="Mardanov A.V."/>
            <person name="Sinninghe Damste J.S."/>
            <person name="Dedysh S.N."/>
        </authorList>
    </citation>
    <scope>NUCLEOTIDE SEQUENCE [LARGE SCALE GENOMIC DNA]</scope>
    <source>
        <strain evidence="6 7">SBC82</strain>
    </source>
</reference>
<dbReference type="AlphaFoldDB" id="A0A2Z5FUN3"/>
<accession>A0A2Z5FUN3</accession>
<dbReference type="EMBL" id="CP030840">
    <property type="protein sequence ID" value="AXC10583.1"/>
    <property type="molecule type" value="Genomic_DNA"/>
</dbReference>
<dbReference type="PANTHER" id="PTHR36460">
    <property type="entry name" value="UPF0132 DOMAIN PROTEIN (AFU_ORTHOLOGUE AFUA_3G10255)"/>
    <property type="match status" value="1"/>
</dbReference>
<protein>
    <submittedName>
        <fullName evidence="6">Uncharacterized protein</fullName>
    </submittedName>
</protein>
<feature type="transmembrane region" description="Helical" evidence="5">
    <location>
        <begin position="57"/>
        <end position="83"/>
    </location>
</feature>
<evidence type="ECO:0000313" key="6">
    <source>
        <dbReference type="EMBL" id="AXC10583.1"/>
    </source>
</evidence>
<comment type="subcellular location">
    <subcellularLocation>
        <location evidence="1">Membrane</location>
        <topology evidence="1">Multi-pass membrane protein</topology>
    </subcellularLocation>
</comment>
<dbReference type="Proteomes" id="UP000253606">
    <property type="component" value="Chromosome"/>
</dbReference>
<sequence length="105" mass="11712">MLCYLVGWITGIIFLLIDKRPFVRFHAAQSIVVFGFLNLLRIVLAFGFFGVHYYGIFSFWALLSMLISLVTLVAWIVLMVFAYQGKRYEVPGAAGVAKSIAGSTV</sequence>
<evidence type="ECO:0000256" key="4">
    <source>
        <dbReference type="ARBA" id="ARBA00023136"/>
    </source>
</evidence>
<dbReference type="GO" id="GO:0016020">
    <property type="term" value="C:membrane"/>
    <property type="evidence" value="ECO:0007669"/>
    <property type="project" value="UniProtKB-SubCell"/>
</dbReference>
<keyword evidence="4 5" id="KW-0472">Membrane</keyword>
<dbReference type="Pfam" id="PF09685">
    <property type="entry name" value="MamF_MmsF"/>
    <property type="match status" value="1"/>
</dbReference>
<keyword evidence="2 5" id="KW-0812">Transmembrane</keyword>
<proteinExistence type="predicted"/>
<keyword evidence="3 5" id="KW-1133">Transmembrane helix</keyword>
<gene>
    <name evidence="6" type="ORF">ACPOL_1235</name>
</gene>
<dbReference type="PANTHER" id="PTHR36460:SF1">
    <property type="entry name" value="UPF0132 DOMAIN PROTEIN (AFU_ORTHOLOGUE AFUA_3G10255)"/>
    <property type="match status" value="1"/>
</dbReference>
<organism evidence="6 7">
    <name type="scientific">Acidisarcina polymorpha</name>
    <dbReference type="NCBI Taxonomy" id="2211140"/>
    <lineage>
        <taxon>Bacteria</taxon>
        <taxon>Pseudomonadati</taxon>
        <taxon>Acidobacteriota</taxon>
        <taxon>Terriglobia</taxon>
        <taxon>Terriglobales</taxon>
        <taxon>Acidobacteriaceae</taxon>
        <taxon>Acidisarcina</taxon>
    </lineage>
</organism>
<dbReference type="InterPro" id="IPR019109">
    <property type="entry name" value="MamF_MmsF"/>
</dbReference>
<evidence type="ECO:0000256" key="3">
    <source>
        <dbReference type="ARBA" id="ARBA00022989"/>
    </source>
</evidence>
<evidence type="ECO:0000256" key="2">
    <source>
        <dbReference type="ARBA" id="ARBA00022692"/>
    </source>
</evidence>
<name>A0A2Z5FUN3_9BACT</name>
<dbReference type="KEGG" id="abas:ACPOL_1235"/>
<evidence type="ECO:0000256" key="5">
    <source>
        <dbReference type="SAM" id="Phobius"/>
    </source>
</evidence>
<keyword evidence="7" id="KW-1185">Reference proteome</keyword>
<evidence type="ECO:0000313" key="7">
    <source>
        <dbReference type="Proteomes" id="UP000253606"/>
    </source>
</evidence>
<evidence type="ECO:0000256" key="1">
    <source>
        <dbReference type="ARBA" id="ARBA00004141"/>
    </source>
</evidence>